<dbReference type="CDD" id="cd01434">
    <property type="entry name" value="EFG_mtEFG1_IV"/>
    <property type="match status" value="1"/>
</dbReference>
<dbReference type="EMBL" id="JAKRRY010000024">
    <property type="protein sequence ID" value="MCW8347606.1"/>
    <property type="molecule type" value="Genomic_DNA"/>
</dbReference>
<dbReference type="GO" id="GO:0032790">
    <property type="term" value="P:ribosome disassembly"/>
    <property type="evidence" value="ECO:0007669"/>
    <property type="project" value="TreeGrafter"/>
</dbReference>
<dbReference type="Gene3D" id="3.30.70.870">
    <property type="entry name" value="Elongation Factor G (Translational Gtpase), domain 3"/>
    <property type="match status" value="1"/>
</dbReference>
<dbReference type="SUPFAM" id="SSF54980">
    <property type="entry name" value="EF-G C-terminal domain-like"/>
    <property type="match status" value="2"/>
</dbReference>
<dbReference type="Pfam" id="PF22042">
    <property type="entry name" value="EF-G_D2"/>
    <property type="match status" value="1"/>
</dbReference>
<dbReference type="Gene3D" id="3.30.70.240">
    <property type="match status" value="1"/>
</dbReference>
<dbReference type="Pfam" id="PF00009">
    <property type="entry name" value="GTP_EFTU"/>
    <property type="match status" value="1"/>
</dbReference>
<dbReference type="NCBIfam" id="TIGR00231">
    <property type="entry name" value="small_GTP"/>
    <property type="match status" value="1"/>
</dbReference>
<dbReference type="InterPro" id="IPR005517">
    <property type="entry name" value="Transl_elong_EFG/EF2_IV"/>
</dbReference>
<proteinExistence type="predicted"/>
<keyword evidence="2" id="KW-0547">Nucleotide-binding</keyword>
<dbReference type="CDD" id="cd16262">
    <property type="entry name" value="EFG_III"/>
    <property type="match status" value="1"/>
</dbReference>
<evidence type="ECO:0000256" key="3">
    <source>
        <dbReference type="ARBA" id="ARBA00022768"/>
    </source>
</evidence>
<dbReference type="AlphaFoldDB" id="A0A9X3CQ35"/>
<keyword evidence="9" id="KW-1185">Reference proteome</keyword>
<dbReference type="FunFam" id="3.30.230.10:FF:000003">
    <property type="entry name" value="Elongation factor G"/>
    <property type="match status" value="1"/>
</dbReference>
<dbReference type="CDD" id="cd03713">
    <property type="entry name" value="EFG_mtEFG_C"/>
    <property type="match status" value="1"/>
</dbReference>
<evidence type="ECO:0000256" key="1">
    <source>
        <dbReference type="ARBA" id="ARBA00017872"/>
    </source>
</evidence>
<dbReference type="InterPro" id="IPR000640">
    <property type="entry name" value="EFG_V-like"/>
</dbReference>
<dbReference type="SMART" id="SM00889">
    <property type="entry name" value="EFG_IV"/>
    <property type="match status" value="1"/>
</dbReference>
<dbReference type="GO" id="GO:0097216">
    <property type="term" value="F:guanosine tetraphosphate binding"/>
    <property type="evidence" value="ECO:0007669"/>
    <property type="project" value="UniProtKB-ARBA"/>
</dbReference>
<dbReference type="Pfam" id="PF14492">
    <property type="entry name" value="EFG_III"/>
    <property type="match status" value="1"/>
</dbReference>
<dbReference type="InterPro" id="IPR020568">
    <property type="entry name" value="Ribosomal_Su5_D2-typ_SF"/>
</dbReference>
<keyword evidence="4" id="KW-0648">Protein biosynthesis</keyword>
<dbReference type="RefSeq" id="WP_265676135.1">
    <property type="nucleotide sequence ID" value="NZ_JAKRRY010000024.1"/>
</dbReference>
<dbReference type="Proteomes" id="UP001155587">
    <property type="component" value="Unassembled WGS sequence"/>
</dbReference>
<dbReference type="InterPro" id="IPR014721">
    <property type="entry name" value="Ribsml_uS5_D2-typ_fold_subgr"/>
</dbReference>
<dbReference type="InterPro" id="IPR009000">
    <property type="entry name" value="Transl_B-barrel_sf"/>
</dbReference>
<dbReference type="Gene3D" id="3.40.50.300">
    <property type="entry name" value="P-loop containing nucleotide triphosphate hydrolases"/>
    <property type="match status" value="1"/>
</dbReference>
<dbReference type="InterPro" id="IPR027417">
    <property type="entry name" value="P-loop_NTPase"/>
</dbReference>
<gene>
    <name evidence="8" type="ORF">MD535_16515</name>
</gene>
<dbReference type="NCBIfam" id="NF009891">
    <property type="entry name" value="PRK13351.1-1"/>
    <property type="match status" value="1"/>
</dbReference>
<accession>A0A9X3CQ35</accession>
<dbReference type="InterPro" id="IPR009022">
    <property type="entry name" value="EFG_III"/>
</dbReference>
<dbReference type="InterPro" id="IPR053905">
    <property type="entry name" value="EF-G-like_DII"/>
</dbReference>
<keyword evidence="5" id="KW-0342">GTP-binding</keyword>
<evidence type="ECO:0000256" key="5">
    <source>
        <dbReference type="ARBA" id="ARBA00023134"/>
    </source>
</evidence>
<name>A0A9X3CQ35_9VIBR</name>
<dbReference type="InterPro" id="IPR005225">
    <property type="entry name" value="Small_GTP-bd"/>
</dbReference>
<dbReference type="NCBIfam" id="NF009381">
    <property type="entry name" value="PRK12740.1-5"/>
    <property type="match status" value="1"/>
</dbReference>
<comment type="caution">
    <text evidence="8">The sequence shown here is derived from an EMBL/GenBank/DDBJ whole genome shotgun (WGS) entry which is preliminary data.</text>
</comment>
<dbReference type="InterPro" id="IPR000795">
    <property type="entry name" value="T_Tr_GTP-bd_dom"/>
</dbReference>
<evidence type="ECO:0000259" key="7">
    <source>
        <dbReference type="PROSITE" id="PS51722"/>
    </source>
</evidence>
<evidence type="ECO:0000313" key="9">
    <source>
        <dbReference type="Proteomes" id="UP001155587"/>
    </source>
</evidence>
<sequence>MSKYEVRNIAVVGQTGTGKTSLIERLLFESHSSNHLGHVEDGDTITDFDDQSIHYQHSVEATPISLNWDGHHINLIDTPGQVELLGRTLSVFPAVEATALVLDASTSINQVSEQLFAFAKAQKKCQMIVINKIDAHPERLLPFLEEIEQRFGAQCLPINLPSQKPAEVVDCYFAANIEQKTLFSSVDESHELLVDQVVEVDESLMELYLEQGSELSAEQLHDAFEEALRTGHVIPVCFVSSDTGAGCELLLKTLAEIMPMPDEGNPPLLEKHGKQVAINCDQRDHTVAHVYKISVDPYLGKIAYVRVFQGEITTGSQLYVGESSKAFKVGHLYNLQGKKRHEIASCKAGDLCVLVKVDELAFDSLIHDSHDEDGITFKTLQFPESMYSLALTPKKRGDEQKLSDVLTKILAEDPSLKLEHRAATNETVLSGQGEFHLTIALEKMATVYKLKVDTHQPSVEYFETITREAQAQYRHKKQSGGAGQFGEVHLSVRPLERGTGFSFVNKVVGGSIPTSLIPAVEKGVRQALEEGAISGNPIKDIEVTVLEGKHHSVDSKEIAFVIAGKKAFLEAVRAAGPIVLEPIVDLALEIPMSTVGDVTGDLSGNRGLIVGSEQGGFTTTRLQAKSPINELQDYSRRLKALTGGEGRFSMTLSHYEPAPSAVQNEVCSQAD</sequence>
<dbReference type="SUPFAM" id="SSF54211">
    <property type="entry name" value="Ribosomal protein S5 domain 2-like"/>
    <property type="match status" value="1"/>
</dbReference>
<dbReference type="SUPFAM" id="SSF52540">
    <property type="entry name" value="P-loop containing nucleoside triphosphate hydrolases"/>
    <property type="match status" value="1"/>
</dbReference>
<dbReference type="Gene3D" id="2.40.30.10">
    <property type="entry name" value="Translation factors"/>
    <property type="match status" value="1"/>
</dbReference>
<organism evidence="8 9">
    <name type="scientific">Vibrio qingdaonensis</name>
    <dbReference type="NCBI Taxonomy" id="2829491"/>
    <lineage>
        <taxon>Bacteria</taxon>
        <taxon>Pseudomonadati</taxon>
        <taxon>Pseudomonadota</taxon>
        <taxon>Gammaproteobacteria</taxon>
        <taxon>Vibrionales</taxon>
        <taxon>Vibrionaceae</taxon>
        <taxon>Vibrio</taxon>
    </lineage>
</organism>
<dbReference type="PANTHER" id="PTHR43261:SF6">
    <property type="entry name" value="ELONGATION FACTOR G-LIKE PROTEIN"/>
    <property type="match status" value="1"/>
</dbReference>
<comment type="function">
    <text evidence="6">Catalyzes the GTP-dependent ribosomal translocation step during translation elongation. During this step, the ribosome changes from the pre-translocational (PRE) to the post-translocational (POST) state as the newly formed A-site-bound peptidyl-tRNA and P-site-bound deacylated tRNA move to the P and E sites, respectively. Catalyzes the coordinated movement of the two tRNA molecules, the mRNA and conformational changes in the ribosome.</text>
</comment>
<keyword evidence="3 8" id="KW-0251">Elongation factor</keyword>
<dbReference type="GO" id="GO:0003924">
    <property type="term" value="F:GTPase activity"/>
    <property type="evidence" value="ECO:0007669"/>
    <property type="project" value="InterPro"/>
</dbReference>
<dbReference type="SMART" id="SM00838">
    <property type="entry name" value="EFG_C"/>
    <property type="match status" value="1"/>
</dbReference>
<dbReference type="GO" id="GO:0005525">
    <property type="term" value="F:GTP binding"/>
    <property type="evidence" value="ECO:0007669"/>
    <property type="project" value="UniProtKB-KW"/>
</dbReference>
<dbReference type="PANTHER" id="PTHR43261">
    <property type="entry name" value="TRANSLATION ELONGATION FACTOR G-RELATED"/>
    <property type="match status" value="1"/>
</dbReference>
<reference evidence="8" key="1">
    <citation type="submission" date="2022-02" db="EMBL/GenBank/DDBJ databases">
        <title>Vibrio sp. nov, a new bacterium isolated from seawater.</title>
        <authorList>
            <person name="Yuan Y."/>
        </authorList>
    </citation>
    <scope>NUCLEOTIDE SEQUENCE</scope>
    <source>
        <strain evidence="8">ZSDZ65</strain>
    </source>
</reference>
<dbReference type="Pfam" id="PF00679">
    <property type="entry name" value="EFG_C"/>
    <property type="match status" value="1"/>
</dbReference>
<evidence type="ECO:0000256" key="4">
    <source>
        <dbReference type="ARBA" id="ARBA00022917"/>
    </source>
</evidence>
<dbReference type="InterPro" id="IPR035647">
    <property type="entry name" value="EFG_III/V"/>
</dbReference>
<dbReference type="Gene3D" id="3.30.230.10">
    <property type="match status" value="1"/>
</dbReference>
<protein>
    <recommendedName>
        <fullName evidence="1">Elongation factor G</fullName>
    </recommendedName>
</protein>
<dbReference type="InterPro" id="IPR047872">
    <property type="entry name" value="EFG_IV"/>
</dbReference>
<feature type="domain" description="Tr-type G" evidence="7">
    <location>
        <begin position="4"/>
        <end position="262"/>
    </location>
</feature>
<dbReference type="GO" id="GO:0003746">
    <property type="term" value="F:translation elongation factor activity"/>
    <property type="evidence" value="ECO:0007669"/>
    <property type="project" value="UniProtKB-KW"/>
</dbReference>
<dbReference type="SUPFAM" id="SSF50447">
    <property type="entry name" value="Translation proteins"/>
    <property type="match status" value="1"/>
</dbReference>
<evidence type="ECO:0000256" key="6">
    <source>
        <dbReference type="ARBA" id="ARBA00024731"/>
    </source>
</evidence>
<evidence type="ECO:0000256" key="2">
    <source>
        <dbReference type="ARBA" id="ARBA00022741"/>
    </source>
</evidence>
<dbReference type="Pfam" id="PF03764">
    <property type="entry name" value="EFG_IV"/>
    <property type="match status" value="1"/>
</dbReference>
<dbReference type="InterPro" id="IPR041095">
    <property type="entry name" value="EFG_II"/>
</dbReference>
<dbReference type="PROSITE" id="PS51722">
    <property type="entry name" value="G_TR_2"/>
    <property type="match status" value="1"/>
</dbReference>
<dbReference type="InterPro" id="IPR035649">
    <property type="entry name" value="EFG_V"/>
</dbReference>
<evidence type="ECO:0000313" key="8">
    <source>
        <dbReference type="EMBL" id="MCW8347606.1"/>
    </source>
</evidence>